<evidence type="ECO:0000313" key="2">
    <source>
        <dbReference type="Proteomes" id="UP001175211"/>
    </source>
</evidence>
<organism evidence="1 2">
    <name type="scientific">Armillaria tabescens</name>
    <name type="common">Ringless honey mushroom</name>
    <name type="synonym">Agaricus tabescens</name>
    <dbReference type="NCBI Taxonomy" id="1929756"/>
    <lineage>
        <taxon>Eukaryota</taxon>
        <taxon>Fungi</taxon>
        <taxon>Dikarya</taxon>
        <taxon>Basidiomycota</taxon>
        <taxon>Agaricomycotina</taxon>
        <taxon>Agaricomycetes</taxon>
        <taxon>Agaricomycetidae</taxon>
        <taxon>Agaricales</taxon>
        <taxon>Marasmiineae</taxon>
        <taxon>Physalacriaceae</taxon>
        <taxon>Desarmillaria</taxon>
    </lineage>
</organism>
<dbReference type="AlphaFoldDB" id="A0AA39J552"/>
<reference evidence="1" key="1">
    <citation type="submission" date="2023-06" db="EMBL/GenBank/DDBJ databases">
        <authorList>
            <consortium name="Lawrence Berkeley National Laboratory"/>
            <person name="Ahrendt S."/>
            <person name="Sahu N."/>
            <person name="Indic B."/>
            <person name="Wong-Bajracharya J."/>
            <person name="Merenyi Z."/>
            <person name="Ke H.-M."/>
            <person name="Monk M."/>
            <person name="Kocsube S."/>
            <person name="Drula E."/>
            <person name="Lipzen A."/>
            <person name="Balint B."/>
            <person name="Henrissat B."/>
            <person name="Andreopoulos B."/>
            <person name="Martin F.M."/>
            <person name="Harder C.B."/>
            <person name="Rigling D."/>
            <person name="Ford K.L."/>
            <person name="Foster G.D."/>
            <person name="Pangilinan J."/>
            <person name="Papanicolaou A."/>
            <person name="Barry K."/>
            <person name="LaButti K."/>
            <person name="Viragh M."/>
            <person name="Koriabine M."/>
            <person name="Yan M."/>
            <person name="Riley R."/>
            <person name="Champramary S."/>
            <person name="Plett K.L."/>
            <person name="Tsai I.J."/>
            <person name="Slot J."/>
            <person name="Sipos G."/>
            <person name="Plett J."/>
            <person name="Nagy L.G."/>
            <person name="Grigoriev I.V."/>
        </authorList>
    </citation>
    <scope>NUCLEOTIDE SEQUENCE</scope>
    <source>
        <strain evidence="1">CCBAS 213</strain>
    </source>
</reference>
<keyword evidence="2" id="KW-1185">Reference proteome</keyword>
<dbReference type="Proteomes" id="UP001175211">
    <property type="component" value="Unassembled WGS sequence"/>
</dbReference>
<comment type="caution">
    <text evidence="1">The sequence shown here is derived from an EMBL/GenBank/DDBJ whole genome shotgun (WGS) entry which is preliminary data.</text>
</comment>
<dbReference type="RefSeq" id="XP_060321742.1">
    <property type="nucleotide sequence ID" value="XM_060470634.1"/>
</dbReference>
<protein>
    <submittedName>
        <fullName evidence="1">Uncharacterized protein</fullName>
    </submittedName>
</protein>
<evidence type="ECO:0000313" key="1">
    <source>
        <dbReference type="EMBL" id="KAK0434518.1"/>
    </source>
</evidence>
<name>A0AA39J552_ARMTA</name>
<accession>A0AA39J552</accession>
<dbReference type="GeneID" id="85354182"/>
<dbReference type="EMBL" id="JAUEPS010000186">
    <property type="protein sequence ID" value="KAK0434518.1"/>
    <property type="molecule type" value="Genomic_DNA"/>
</dbReference>
<gene>
    <name evidence="1" type="ORF">EV420DRAFT_1488638</name>
</gene>
<proteinExistence type="predicted"/>
<sequence>MIERLFKIWYLLSLHRSFWRYWRDFDNNTAGYIFICSHPRSDGEVRKTTERSTSVGHYTGDFAEMIPVAIRKLCISWCDPNVRFLLGPLSVEDLEVNGLGPHEWFSSLEELVLDIPLPQDIIPKLVKAISAIPVLKVFRIVSCTSEDGSSMMKNLDVQWFSTFSLNLGQSTCCFQYTINECDNWEYRESNPKASRKCDKVGHYTMSLLPFSTQGKELSILYPATYFIILLPSLESTLLPLPKKCFGKFQLNPMVTQDTYDFLKANTAPQFRECTPQIPIERKLRASHYHIQRRVHYEKCYIIYEKYATAKYL</sequence>